<evidence type="ECO:0000256" key="8">
    <source>
        <dbReference type="ARBA" id="ARBA00022917"/>
    </source>
</evidence>
<keyword evidence="6 11" id="KW-0547">Nucleotide-binding</keyword>
<feature type="domain" description="Arginyl tRNA synthetase N-terminal" evidence="14">
    <location>
        <begin position="6"/>
        <end position="95"/>
    </location>
</feature>
<dbReference type="InterPro" id="IPR035684">
    <property type="entry name" value="ArgRS_core"/>
</dbReference>
<dbReference type="Pfam" id="PF03485">
    <property type="entry name" value="Arg_tRNA_synt_N"/>
    <property type="match status" value="1"/>
</dbReference>
<evidence type="ECO:0000256" key="7">
    <source>
        <dbReference type="ARBA" id="ARBA00022840"/>
    </source>
</evidence>
<dbReference type="SMART" id="SM01016">
    <property type="entry name" value="Arg_tRNA_synt_N"/>
    <property type="match status" value="1"/>
</dbReference>
<protein>
    <recommendedName>
        <fullName evidence="11">Arginine--tRNA ligase</fullName>
        <ecNumber evidence="11">6.1.1.19</ecNumber>
    </recommendedName>
    <alternativeName>
        <fullName evidence="11">Arginyl-tRNA synthetase</fullName>
        <shortName evidence="11">ArgRS</shortName>
    </alternativeName>
</protein>
<dbReference type="PROSITE" id="PS00178">
    <property type="entry name" value="AA_TRNA_LIGASE_I"/>
    <property type="match status" value="1"/>
</dbReference>
<dbReference type="FunFam" id="3.40.50.620:FF:000062">
    <property type="entry name" value="Arginine--tRNA ligase"/>
    <property type="match status" value="1"/>
</dbReference>
<dbReference type="InterPro" id="IPR008909">
    <property type="entry name" value="DALR_anticod-bd"/>
</dbReference>
<dbReference type="PANTHER" id="PTHR11956:SF5">
    <property type="entry name" value="ARGININE--TRNA LIGASE, CYTOPLASMIC"/>
    <property type="match status" value="1"/>
</dbReference>
<keyword evidence="8 11" id="KW-0648">Protein biosynthesis</keyword>
<keyword evidence="9 11" id="KW-0030">Aminoacyl-tRNA synthetase</keyword>
<evidence type="ECO:0000256" key="1">
    <source>
        <dbReference type="ARBA" id="ARBA00004496"/>
    </source>
</evidence>
<evidence type="ECO:0000256" key="6">
    <source>
        <dbReference type="ARBA" id="ARBA00022741"/>
    </source>
</evidence>
<dbReference type="InterPro" id="IPR036695">
    <property type="entry name" value="Arg-tRNA-synth_N_sf"/>
</dbReference>
<evidence type="ECO:0000256" key="4">
    <source>
        <dbReference type="ARBA" id="ARBA00022490"/>
    </source>
</evidence>
<dbReference type="PANTHER" id="PTHR11956">
    <property type="entry name" value="ARGINYL-TRNA SYNTHETASE"/>
    <property type="match status" value="1"/>
</dbReference>
<dbReference type="SUPFAM" id="SSF55190">
    <property type="entry name" value="Arginyl-tRNA synthetase (ArgRS), N-terminal 'additional' domain"/>
    <property type="match status" value="1"/>
</dbReference>
<dbReference type="GO" id="GO:0004814">
    <property type="term" value="F:arginine-tRNA ligase activity"/>
    <property type="evidence" value="ECO:0007669"/>
    <property type="project" value="UniProtKB-UniRule"/>
</dbReference>
<evidence type="ECO:0000256" key="9">
    <source>
        <dbReference type="ARBA" id="ARBA00023146"/>
    </source>
</evidence>
<dbReference type="AlphaFoldDB" id="A0A9Q7A9U8"/>
<dbReference type="InterPro" id="IPR001278">
    <property type="entry name" value="Arg-tRNA-ligase"/>
</dbReference>
<dbReference type="EC" id="6.1.1.19" evidence="11"/>
<dbReference type="Gene3D" id="3.40.50.620">
    <property type="entry name" value="HUPs"/>
    <property type="match status" value="1"/>
</dbReference>
<dbReference type="InterPro" id="IPR014729">
    <property type="entry name" value="Rossmann-like_a/b/a_fold"/>
</dbReference>
<keyword evidence="4 11" id="KW-0963">Cytoplasm</keyword>
<dbReference type="InterPro" id="IPR001412">
    <property type="entry name" value="aa-tRNA-synth_I_CS"/>
</dbReference>
<dbReference type="GO" id="GO:0005524">
    <property type="term" value="F:ATP binding"/>
    <property type="evidence" value="ECO:0007669"/>
    <property type="project" value="UniProtKB-UniRule"/>
</dbReference>
<dbReference type="InterPro" id="IPR005148">
    <property type="entry name" value="Arg-tRNA-synth_N"/>
</dbReference>
<evidence type="ECO:0000256" key="10">
    <source>
        <dbReference type="ARBA" id="ARBA00049339"/>
    </source>
</evidence>
<name>A0A9Q7A9U8_9BACT</name>
<dbReference type="KEGG" id="aram:KAR29_04420"/>
<dbReference type="PRINTS" id="PR01038">
    <property type="entry name" value="TRNASYNTHARG"/>
</dbReference>
<keyword evidence="16" id="KW-1185">Reference proteome</keyword>
<dbReference type="InterPro" id="IPR009080">
    <property type="entry name" value="tRNAsynth_Ia_anticodon-bd"/>
</dbReference>
<evidence type="ECO:0000256" key="2">
    <source>
        <dbReference type="ARBA" id="ARBA00005594"/>
    </source>
</evidence>
<keyword evidence="5 11" id="KW-0436">Ligase</keyword>
<dbReference type="SMART" id="SM00836">
    <property type="entry name" value="DALR_1"/>
    <property type="match status" value="1"/>
</dbReference>
<evidence type="ECO:0000259" key="13">
    <source>
        <dbReference type="SMART" id="SM00836"/>
    </source>
</evidence>
<feature type="domain" description="DALR anticodon binding" evidence="13">
    <location>
        <begin position="439"/>
        <end position="558"/>
    </location>
</feature>
<comment type="catalytic activity">
    <reaction evidence="10 11">
        <text>tRNA(Arg) + L-arginine + ATP = L-arginyl-tRNA(Arg) + AMP + diphosphate</text>
        <dbReference type="Rhea" id="RHEA:20301"/>
        <dbReference type="Rhea" id="RHEA-COMP:9658"/>
        <dbReference type="Rhea" id="RHEA-COMP:9673"/>
        <dbReference type="ChEBI" id="CHEBI:30616"/>
        <dbReference type="ChEBI" id="CHEBI:32682"/>
        <dbReference type="ChEBI" id="CHEBI:33019"/>
        <dbReference type="ChEBI" id="CHEBI:78442"/>
        <dbReference type="ChEBI" id="CHEBI:78513"/>
        <dbReference type="ChEBI" id="CHEBI:456215"/>
        <dbReference type="EC" id="6.1.1.19"/>
    </reaction>
</comment>
<feature type="short sequence motif" description="'HIGH' region" evidence="11">
    <location>
        <begin position="132"/>
        <end position="142"/>
    </location>
</feature>
<dbReference type="Gene3D" id="1.10.730.10">
    <property type="entry name" value="Isoleucyl-tRNA Synthetase, Domain 1"/>
    <property type="match status" value="1"/>
</dbReference>
<dbReference type="EMBL" id="CP072943">
    <property type="protein sequence ID" value="QTX33150.1"/>
    <property type="molecule type" value="Genomic_DNA"/>
</dbReference>
<comment type="similarity">
    <text evidence="2 11 12">Belongs to the class-I aminoacyl-tRNA synthetase family.</text>
</comment>
<gene>
    <name evidence="11" type="primary">argS</name>
    <name evidence="15" type="ORF">KAR29_04420</name>
</gene>
<dbReference type="RefSeq" id="WP_274374425.1">
    <property type="nucleotide sequence ID" value="NZ_CP072943.1"/>
</dbReference>
<dbReference type="Pfam" id="PF05746">
    <property type="entry name" value="DALR_1"/>
    <property type="match status" value="1"/>
</dbReference>
<evidence type="ECO:0000256" key="5">
    <source>
        <dbReference type="ARBA" id="ARBA00022598"/>
    </source>
</evidence>
<dbReference type="HAMAP" id="MF_00123">
    <property type="entry name" value="Arg_tRNA_synth"/>
    <property type="match status" value="1"/>
</dbReference>
<evidence type="ECO:0000256" key="3">
    <source>
        <dbReference type="ARBA" id="ARBA00011245"/>
    </source>
</evidence>
<evidence type="ECO:0000256" key="11">
    <source>
        <dbReference type="HAMAP-Rule" id="MF_00123"/>
    </source>
</evidence>
<proteinExistence type="inferred from homology"/>
<dbReference type="SUPFAM" id="SSF52374">
    <property type="entry name" value="Nucleotidylyl transferase"/>
    <property type="match status" value="1"/>
</dbReference>
<evidence type="ECO:0000313" key="15">
    <source>
        <dbReference type="EMBL" id="QTX33150.1"/>
    </source>
</evidence>
<dbReference type="Pfam" id="PF00750">
    <property type="entry name" value="tRNA-synt_1d"/>
    <property type="match status" value="1"/>
</dbReference>
<dbReference type="CDD" id="cd07956">
    <property type="entry name" value="Anticodon_Ia_Arg"/>
    <property type="match status" value="1"/>
</dbReference>
<accession>A0A9Q7A9U8</accession>
<comment type="subunit">
    <text evidence="3 11">Monomer.</text>
</comment>
<dbReference type="CDD" id="cd00671">
    <property type="entry name" value="ArgRS_core"/>
    <property type="match status" value="1"/>
</dbReference>
<evidence type="ECO:0000313" key="16">
    <source>
        <dbReference type="Proteomes" id="UP000671879"/>
    </source>
</evidence>
<reference evidence="16" key="1">
    <citation type="submission" date="2021-04" db="EMBL/GenBank/DDBJ databases">
        <title>A novel Synergistetes isolate from a pyrite-forming mixed culture.</title>
        <authorList>
            <person name="Bunk B."/>
            <person name="Sproer C."/>
            <person name="Spring S."/>
            <person name="Pester M."/>
        </authorList>
    </citation>
    <scope>NUCLEOTIDE SEQUENCE [LARGE SCALE GENOMIC DNA]</scope>
    <source>
        <strain evidence="16">J.5.4.2-T.3.5.2</strain>
    </source>
</reference>
<comment type="subcellular location">
    <subcellularLocation>
        <location evidence="1 11">Cytoplasm</location>
    </subcellularLocation>
</comment>
<dbReference type="NCBIfam" id="TIGR00456">
    <property type="entry name" value="argS"/>
    <property type="match status" value="1"/>
</dbReference>
<evidence type="ECO:0000259" key="14">
    <source>
        <dbReference type="SMART" id="SM01016"/>
    </source>
</evidence>
<organism evidence="15 16">
    <name type="scientific">Aminithiophilus ramosus</name>
    <dbReference type="NCBI Taxonomy" id="3029084"/>
    <lineage>
        <taxon>Bacteria</taxon>
        <taxon>Thermotogati</taxon>
        <taxon>Synergistota</taxon>
        <taxon>Synergistia</taxon>
        <taxon>Synergistales</taxon>
        <taxon>Aminithiophilaceae</taxon>
        <taxon>Aminithiophilus</taxon>
    </lineage>
</organism>
<keyword evidence="7 11" id="KW-0067">ATP-binding</keyword>
<sequence length="558" mass="62081">MINIEETVRSLTERALRKVAAERGRNLPDVLPIMLERPRREGQGDWACNVAMQVAKAMGTNPREIAQAVVDRLDLEGGYLEKAEVAGPGFINFFLSPLWASEVIAEVRRQGEAYGHGLSGKGRKVQVEFVSANPTGPLHVGHGRGAVVGDVTANILAAAGWEVEREYYINDAGLQMTLLGKSVQSRYFELLGRPEGAPMIEDGYKGDYIYDLARELIERDGPVHLDEPVEVSLPLFQVYASDAILAMIRRDLADFGVHHDVWFSEKSLYDTGAVKAAEAFLKERDQAYEQDGATWFRATRYGDAKDRVLFRSNGVATYFMSDIAYHKNKYDRGFDLVIDVWGADHHGYVPRMTAAVQSLGRKAEDLRILLIQFVNLLRGGEQVSMSTRSGQFITLRDVIDEVGVDASRYFFVMRSCDSHLDFDLALAKEASNDNPVFYVQYAHARIHSVFREALGRGIVLPDAFVDLSILGAPEEQALIRKLAAFPDELAKAAEELAPHRVTFFLYDLASLFHSFYNAHRVLDAEPSLCLARLALLDATRVVLANALALLGIQAPQNM</sequence>
<dbReference type="Proteomes" id="UP000671879">
    <property type="component" value="Chromosome"/>
</dbReference>
<dbReference type="Gene3D" id="3.30.1360.70">
    <property type="entry name" value="Arginyl tRNA synthetase N-terminal domain"/>
    <property type="match status" value="1"/>
</dbReference>
<dbReference type="FunFam" id="1.10.730.10:FF:000008">
    <property type="entry name" value="Arginine--tRNA ligase"/>
    <property type="match status" value="1"/>
</dbReference>
<dbReference type="GO" id="GO:0005737">
    <property type="term" value="C:cytoplasm"/>
    <property type="evidence" value="ECO:0007669"/>
    <property type="project" value="UniProtKB-SubCell"/>
</dbReference>
<evidence type="ECO:0000256" key="12">
    <source>
        <dbReference type="RuleBase" id="RU363038"/>
    </source>
</evidence>
<dbReference type="SUPFAM" id="SSF47323">
    <property type="entry name" value="Anticodon-binding domain of a subclass of class I aminoacyl-tRNA synthetases"/>
    <property type="match status" value="1"/>
</dbReference>
<dbReference type="GO" id="GO:0006420">
    <property type="term" value="P:arginyl-tRNA aminoacylation"/>
    <property type="evidence" value="ECO:0007669"/>
    <property type="project" value="UniProtKB-UniRule"/>
</dbReference>